<evidence type="ECO:0000256" key="2">
    <source>
        <dbReference type="ARBA" id="ARBA00006073"/>
    </source>
</evidence>
<dbReference type="GO" id="GO:0032543">
    <property type="term" value="P:mitochondrial translation"/>
    <property type="evidence" value="ECO:0007669"/>
    <property type="project" value="InterPro"/>
</dbReference>
<dbReference type="PANTHER" id="PTHR21396">
    <property type="entry name" value="39S RIBOSOMAL PROTEIN L43"/>
    <property type="match status" value="1"/>
</dbReference>
<dbReference type="EMBL" id="HBIO01003257">
    <property type="protein sequence ID" value="CAE0457387.1"/>
    <property type="molecule type" value="Transcribed_RNA"/>
</dbReference>
<dbReference type="Pfam" id="PF05047">
    <property type="entry name" value="L51_S25_CI-B8"/>
    <property type="match status" value="1"/>
</dbReference>
<protein>
    <recommendedName>
        <fullName evidence="6">Large ribosomal subunit protein mL43</fullName>
    </recommendedName>
</protein>
<proteinExistence type="inferred from homology"/>
<dbReference type="SMART" id="SM00916">
    <property type="entry name" value="L51_S25_CI-B8"/>
    <property type="match status" value="1"/>
</dbReference>
<dbReference type="SUPFAM" id="SSF52833">
    <property type="entry name" value="Thioredoxin-like"/>
    <property type="match status" value="1"/>
</dbReference>
<comment type="subcellular location">
    <subcellularLocation>
        <location evidence="1">Mitochondrion</location>
    </subcellularLocation>
</comment>
<evidence type="ECO:0000256" key="3">
    <source>
        <dbReference type="ARBA" id="ARBA00022980"/>
    </source>
</evidence>
<organism evidence="8">
    <name type="scientific">Chaetoceros debilis</name>
    <dbReference type="NCBI Taxonomy" id="122233"/>
    <lineage>
        <taxon>Eukaryota</taxon>
        <taxon>Sar</taxon>
        <taxon>Stramenopiles</taxon>
        <taxon>Ochrophyta</taxon>
        <taxon>Bacillariophyta</taxon>
        <taxon>Coscinodiscophyceae</taxon>
        <taxon>Chaetocerotophycidae</taxon>
        <taxon>Chaetocerotales</taxon>
        <taxon>Chaetocerotaceae</taxon>
        <taxon>Chaetoceros</taxon>
    </lineage>
</organism>
<evidence type="ECO:0000313" key="8">
    <source>
        <dbReference type="EMBL" id="CAE0457387.1"/>
    </source>
</evidence>
<dbReference type="InterPro" id="IPR036249">
    <property type="entry name" value="Thioredoxin-like_sf"/>
</dbReference>
<dbReference type="Gene3D" id="3.40.30.10">
    <property type="entry name" value="Glutaredoxin"/>
    <property type="match status" value="1"/>
</dbReference>
<dbReference type="PANTHER" id="PTHR21396:SF2">
    <property type="entry name" value="LARGE RIBOSOMAL SUBUNIT PROTEIN ML43"/>
    <property type="match status" value="1"/>
</dbReference>
<gene>
    <name evidence="8" type="ORF">CDEB00056_LOCUS2228</name>
</gene>
<reference evidence="8" key="1">
    <citation type="submission" date="2021-01" db="EMBL/GenBank/DDBJ databases">
        <authorList>
            <person name="Corre E."/>
            <person name="Pelletier E."/>
            <person name="Niang G."/>
            <person name="Scheremetjew M."/>
            <person name="Finn R."/>
            <person name="Kale V."/>
            <person name="Holt S."/>
            <person name="Cochrane G."/>
            <person name="Meng A."/>
            <person name="Brown T."/>
            <person name="Cohen L."/>
        </authorList>
    </citation>
    <scope>NUCLEOTIDE SEQUENCE</scope>
    <source>
        <strain evidence="8">MM31A-1</strain>
    </source>
</reference>
<name>A0A7S3V4V6_9STRA</name>
<accession>A0A7S3V4V6</accession>
<sequence length="143" mass="16030">MINSYLFIRIKMATRGVKQLAKLRVVFCEHGGSSNLVREYIKTGGIVQFATDNPTVEVEAKLRNGKHPYIKAEYITGFSKQVCVKNEPLERIQDVMTMLNNSSGRKISKIGNPVRTDTPSVQGVWTPMLDIADKSFEVKIIQG</sequence>
<dbReference type="AlphaFoldDB" id="A0A7S3V4V6"/>
<dbReference type="GO" id="GO:0005762">
    <property type="term" value="C:mitochondrial large ribosomal subunit"/>
    <property type="evidence" value="ECO:0007669"/>
    <property type="project" value="TreeGrafter"/>
</dbReference>
<evidence type="ECO:0000256" key="6">
    <source>
        <dbReference type="ARBA" id="ARBA00035188"/>
    </source>
</evidence>
<dbReference type="InterPro" id="IPR007741">
    <property type="entry name" value="Ribosomal_mL43/mS25/NADH_DH"/>
</dbReference>
<dbReference type="InterPro" id="IPR039927">
    <property type="entry name" value="Ribosomal_mL43"/>
</dbReference>
<evidence type="ECO:0000256" key="4">
    <source>
        <dbReference type="ARBA" id="ARBA00023128"/>
    </source>
</evidence>
<evidence type="ECO:0000259" key="7">
    <source>
        <dbReference type="SMART" id="SM00916"/>
    </source>
</evidence>
<keyword evidence="4" id="KW-0496">Mitochondrion</keyword>
<evidence type="ECO:0000256" key="1">
    <source>
        <dbReference type="ARBA" id="ARBA00004173"/>
    </source>
</evidence>
<dbReference type="GO" id="GO:0003735">
    <property type="term" value="F:structural constituent of ribosome"/>
    <property type="evidence" value="ECO:0007669"/>
    <property type="project" value="InterPro"/>
</dbReference>
<keyword evidence="3" id="KW-0689">Ribosomal protein</keyword>
<comment type="similarity">
    <text evidence="2">Belongs to the mitochondrion-specific ribosomal protein mL43 family.</text>
</comment>
<feature type="domain" description="Ribosomal protein/NADH dehydrogenase" evidence="7">
    <location>
        <begin position="29"/>
        <end position="103"/>
    </location>
</feature>
<keyword evidence="5" id="KW-0687">Ribonucleoprotein</keyword>
<evidence type="ECO:0000256" key="5">
    <source>
        <dbReference type="ARBA" id="ARBA00023274"/>
    </source>
</evidence>